<reference evidence="2" key="1">
    <citation type="submission" date="2019-09" db="EMBL/GenBank/DDBJ databases">
        <title>Distinct polysaccharide growth profiles of human intestinal Prevotella copri isolates.</title>
        <authorList>
            <person name="Fehlner-Peach H."/>
            <person name="Magnabosco C."/>
            <person name="Raghavan V."/>
            <person name="Scher J.U."/>
            <person name="Tett A."/>
            <person name="Cox L.M."/>
            <person name="Gottsegen C."/>
            <person name="Watters A."/>
            <person name="Wiltshire- Gordon J.D."/>
            <person name="Segata N."/>
            <person name="Bonneau R."/>
            <person name="Littman D.R."/>
        </authorList>
    </citation>
    <scope>NUCLEOTIDE SEQUENCE [LARGE SCALE GENOMIC DNA]</scope>
    <source>
        <strain evidence="2">iP54</strain>
    </source>
</reference>
<evidence type="ECO:0000313" key="1">
    <source>
        <dbReference type="EMBL" id="MQN91355.1"/>
    </source>
</evidence>
<proteinExistence type="predicted"/>
<comment type="caution">
    <text evidence="1">The sequence shown here is derived from an EMBL/GenBank/DDBJ whole genome shotgun (WGS) entry which is preliminary data.</text>
</comment>
<protein>
    <submittedName>
        <fullName evidence="1">Ribonucleotide-diphosphate reductase subunit alpha</fullName>
    </submittedName>
</protein>
<organism evidence="1 2">
    <name type="scientific">Segatella copri</name>
    <dbReference type="NCBI Taxonomy" id="165179"/>
    <lineage>
        <taxon>Bacteria</taxon>
        <taxon>Pseudomonadati</taxon>
        <taxon>Bacteroidota</taxon>
        <taxon>Bacteroidia</taxon>
        <taxon>Bacteroidales</taxon>
        <taxon>Prevotellaceae</taxon>
        <taxon>Segatella</taxon>
    </lineage>
</organism>
<gene>
    <name evidence="1" type="ORF">F7D59_16230</name>
</gene>
<evidence type="ECO:0000313" key="2">
    <source>
        <dbReference type="Proteomes" id="UP000420635"/>
    </source>
</evidence>
<dbReference type="EMBL" id="VZBQ01000164">
    <property type="protein sequence ID" value="MQN91355.1"/>
    <property type="molecule type" value="Genomic_DNA"/>
</dbReference>
<dbReference type="RefSeq" id="WP_153113940.1">
    <property type="nucleotide sequence ID" value="NZ_JBNPLV010000001.1"/>
</dbReference>
<accession>A0A646HQZ7</accession>
<dbReference type="SUPFAM" id="SSF53271">
    <property type="entry name" value="PRTase-like"/>
    <property type="match status" value="1"/>
</dbReference>
<dbReference type="InterPro" id="IPR000836">
    <property type="entry name" value="PRTase_dom"/>
</dbReference>
<dbReference type="InterPro" id="IPR029057">
    <property type="entry name" value="PRTase-like"/>
</dbReference>
<dbReference type="Proteomes" id="UP000420635">
    <property type="component" value="Unassembled WGS sequence"/>
</dbReference>
<sequence>MKQIDEILQRQLDKNMEFFMKYFPARIKNVGEDAVAARKLVWAFKDARDNAFEKVAELAAEHLVKTYGDRLKKMAFVCVPTSKREDYSTRFRAFCKRVSELSGIENGFSHVVVMQSRKAVHEHCRGKKKEEIRPQIIDFDIPFFKDKEVCVFDDVVTTGKSYARFANLLEENGANVVGGMFLGKTFYKYK</sequence>
<name>A0A646HQZ7_9BACT</name>
<dbReference type="Gene3D" id="3.40.50.2020">
    <property type="match status" value="1"/>
</dbReference>
<dbReference type="CDD" id="cd06223">
    <property type="entry name" value="PRTases_typeI"/>
    <property type="match status" value="1"/>
</dbReference>
<dbReference type="AlphaFoldDB" id="A0A646HQZ7"/>